<sequence length="198" mass="21941">MMASGIRPDVHIYNCFISGLCKDGKTTKAVDLFKLMLERGEEPSIVTYNVLISGLCKEGLVGDACKIFEMMLEKRKKPDVDGKYIEPDVITFSCPIQGLCKEDQLDEAAEIYNMKIERGISAFDRMISSGFKPSIHVYDSLLKGCSSQDEAKEIINFSLGADVVKLLQTFASEISEGTSISCNELLMKIQESVPHDPL</sequence>
<dbReference type="InterPro" id="IPR002885">
    <property type="entry name" value="PPR_rpt"/>
</dbReference>
<evidence type="ECO:0008006" key="6">
    <source>
        <dbReference type="Google" id="ProtNLM"/>
    </source>
</evidence>
<dbReference type="NCBIfam" id="TIGR00756">
    <property type="entry name" value="PPR"/>
    <property type="match status" value="3"/>
</dbReference>
<comment type="similarity">
    <text evidence="1">Belongs to the PPR family. P subfamily.</text>
</comment>
<organism evidence="4 5">
    <name type="scientific">Hevea brasiliensis</name>
    <name type="common">Para rubber tree</name>
    <name type="synonym">Siphonia brasiliensis</name>
    <dbReference type="NCBI Taxonomy" id="3981"/>
    <lineage>
        <taxon>Eukaryota</taxon>
        <taxon>Viridiplantae</taxon>
        <taxon>Streptophyta</taxon>
        <taxon>Embryophyta</taxon>
        <taxon>Tracheophyta</taxon>
        <taxon>Spermatophyta</taxon>
        <taxon>Magnoliopsida</taxon>
        <taxon>eudicotyledons</taxon>
        <taxon>Gunneridae</taxon>
        <taxon>Pentapetalae</taxon>
        <taxon>rosids</taxon>
        <taxon>fabids</taxon>
        <taxon>Malpighiales</taxon>
        <taxon>Euphorbiaceae</taxon>
        <taxon>Crotonoideae</taxon>
        <taxon>Micrandreae</taxon>
        <taxon>Hevea</taxon>
    </lineage>
</organism>
<dbReference type="PANTHER" id="PTHR46128:SF224">
    <property type="entry name" value="PENTACOTRIPEPTIDE-REPEAT REGION OF PRORP DOMAIN-CONTAINING PROTEIN"/>
    <property type="match status" value="1"/>
</dbReference>
<gene>
    <name evidence="4" type="ORF">P3X46_015533</name>
</gene>
<feature type="repeat" description="PPR" evidence="3">
    <location>
        <begin position="44"/>
        <end position="78"/>
    </location>
</feature>
<dbReference type="PROSITE" id="PS51375">
    <property type="entry name" value="PPR"/>
    <property type="match status" value="3"/>
</dbReference>
<evidence type="ECO:0000313" key="4">
    <source>
        <dbReference type="EMBL" id="KAJ9172277.1"/>
    </source>
</evidence>
<accession>A0ABQ9LW85</accession>
<keyword evidence="5" id="KW-1185">Reference proteome</keyword>
<reference evidence="4" key="1">
    <citation type="journal article" date="2023" name="Plant Biotechnol. J.">
        <title>Chromosome-level wild Hevea brasiliensis genome provides new tools for genomic-assisted breeding and valuable loci to elevate rubber yield.</title>
        <authorList>
            <person name="Cheng H."/>
            <person name="Song X."/>
            <person name="Hu Y."/>
            <person name="Wu T."/>
            <person name="Yang Q."/>
            <person name="An Z."/>
            <person name="Feng S."/>
            <person name="Deng Z."/>
            <person name="Wu W."/>
            <person name="Zeng X."/>
            <person name="Tu M."/>
            <person name="Wang X."/>
            <person name="Huang H."/>
        </authorList>
    </citation>
    <scope>NUCLEOTIDE SEQUENCE</scope>
    <source>
        <strain evidence="4">MT/VB/25A 57/8</strain>
    </source>
</reference>
<dbReference type="Proteomes" id="UP001174677">
    <property type="component" value="Chromosome 9"/>
</dbReference>
<name>A0ABQ9LW85_HEVBR</name>
<feature type="repeat" description="PPR" evidence="3">
    <location>
        <begin position="9"/>
        <end position="43"/>
    </location>
</feature>
<evidence type="ECO:0000256" key="1">
    <source>
        <dbReference type="ARBA" id="ARBA00007626"/>
    </source>
</evidence>
<dbReference type="Gene3D" id="1.25.40.10">
    <property type="entry name" value="Tetratricopeptide repeat domain"/>
    <property type="match status" value="2"/>
</dbReference>
<protein>
    <recommendedName>
        <fullName evidence="6">Pentacotripeptide-repeat region of PRORP domain-containing protein</fullName>
    </recommendedName>
</protein>
<proteinExistence type="inferred from homology"/>
<dbReference type="InterPro" id="IPR011990">
    <property type="entry name" value="TPR-like_helical_dom_sf"/>
</dbReference>
<dbReference type="Pfam" id="PF13041">
    <property type="entry name" value="PPR_2"/>
    <property type="match status" value="1"/>
</dbReference>
<comment type="caution">
    <text evidence="4">The sequence shown here is derived from an EMBL/GenBank/DDBJ whole genome shotgun (WGS) entry which is preliminary data.</text>
</comment>
<dbReference type="PANTHER" id="PTHR46128">
    <property type="entry name" value="MITOCHONDRIAL GROUP I INTRON SPLICING FACTOR CCM1"/>
    <property type="match status" value="1"/>
</dbReference>
<feature type="repeat" description="PPR" evidence="3">
    <location>
        <begin position="88"/>
        <end position="122"/>
    </location>
</feature>
<dbReference type="InterPro" id="IPR050872">
    <property type="entry name" value="PPR_P_subfamily"/>
</dbReference>
<evidence type="ECO:0000256" key="2">
    <source>
        <dbReference type="ARBA" id="ARBA00022737"/>
    </source>
</evidence>
<evidence type="ECO:0000256" key="3">
    <source>
        <dbReference type="PROSITE-ProRule" id="PRU00708"/>
    </source>
</evidence>
<dbReference type="EMBL" id="JARPOI010000009">
    <property type="protein sequence ID" value="KAJ9172277.1"/>
    <property type="molecule type" value="Genomic_DNA"/>
</dbReference>
<dbReference type="Pfam" id="PF12854">
    <property type="entry name" value="PPR_1"/>
    <property type="match status" value="1"/>
</dbReference>
<keyword evidence="2" id="KW-0677">Repeat</keyword>
<evidence type="ECO:0000313" key="5">
    <source>
        <dbReference type="Proteomes" id="UP001174677"/>
    </source>
</evidence>